<reference evidence="1" key="1">
    <citation type="submission" date="2023-04" db="EMBL/GenBank/DDBJ databases">
        <title>Phytophthora lilii NBRC 32176.</title>
        <authorList>
            <person name="Ichikawa N."/>
            <person name="Sato H."/>
            <person name="Tonouchi N."/>
        </authorList>
    </citation>
    <scope>NUCLEOTIDE SEQUENCE</scope>
    <source>
        <strain evidence="1">NBRC 32176</strain>
    </source>
</reference>
<name>A0A9W6X3Q5_9STRA</name>
<evidence type="ECO:0000313" key="2">
    <source>
        <dbReference type="Proteomes" id="UP001165083"/>
    </source>
</evidence>
<evidence type="ECO:0000313" key="1">
    <source>
        <dbReference type="EMBL" id="GMF28910.1"/>
    </source>
</evidence>
<sequence>MPNFTGQAKQWWWRLRGKSGDSAFLALKLDKAGDDVFLVIASSIATITEKAVFRHAIAFASVRPLTVRYHNGDVYWEQTSNFDEKYFAVNHSQLQVAERGLAQLSIVFRHSNCRSSIVFKVYKGTSEVARVYDYTCGPFTVGISTSYVRTLPVEVNDTLSVNYSGGGTLSTEDSCMDVLLLPATTS</sequence>
<accession>A0A9W6X3Q5</accession>
<keyword evidence="2" id="KW-1185">Reference proteome</keyword>
<gene>
    <name evidence="1" type="ORF">Plil01_001222100</name>
</gene>
<comment type="caution">
    <text evidence="1">The sequence shown here is derived from an EMBL/GenBank/DDBJ whole genome shotgun (WGS) entry which is preliminary data.</text>
</comment>
<organism evidence="1 2">
    <name type="scientific">Phytophthora lilii</name>
    <dbReference type="NCBI Taxonomy" id="2077276"/>
    <lineage>
        <taxon>Eukaryota</taxon>
        <taxon>Sar</taxon>
        <taxon>Stramenopiles</taxon>
        <taxon>Oomycota</taxon>
        <taxon>Peronosporomycetes</taxon>
        <taxon>Peronosporales</taxon>
        <taxon>Peronosporaceae</taxon>
        <taxon>Phytophthora</taxon>
    </lineage>
</organism>
<dbReference type="EMBL" id="BSXW01000743">
    <property type="protein sequence ID" value="GMF28910.1"/>
    <property type="molecule type" value="Genomic_DNA"/>
</dbReference>
<protein>
    <submittedName>
        <fullName evidence="1">Unnamed protein product</fullName>
    </submittedName>
</protein>
<dbReference type="AlphaFoldDB" id="A0A9W6X3Q5"/>
<dbReference type="Proteomes" id="UP001165083">
    <property type="component" value="Unassembled WGS sequence"/>
</dbReference>
<dbReference type="OrthoDB" id="94833at2759"/>
<proteinExistence type="predicted"/>